<dbReference type="InterPro" id="IPR035940">
    <property type="entry name" value="CAP_sf"/>
</dbReference>
<protein>
    <submittedName>
        <fullName evidence="2">CAP domain-containing protein</fullName>
    </submittedName>
</protein>
<dbReference type="Proteomes" id="UP000280307">
    <property type="component" value="Unassembled WGS sequence"/>
</dbReference>
<evidence type="ECO:0000259" key="1">
    <source>
        <dbReference type="Pfam" id="PF00188"/>
    </source>
</evidence>
<dbReference type="Gene3D" id="3.40.33.10">
    <property type="entry name" value="CAP"/>
    <property type="match status" value="1"/>
</dbReference>
<gene>
    <name evidence="2" type="ORF">EI684_21955</name>
</gene>
<dbReference type="SUPFAM" id="SSF55797">
    <property type="entry name" value="PR-1-like"/>
    <property type="match status" value="1"/>
</dbReference>
<name>A0A426TR34_9CHLR</name>
<organism evidence="2 3">
    <name type="scientific">Candidatus Viridilinea halotolerans</name>
    <dbReference type="NCBI Taxonomy" id="2491704"/>
    <lineage>
        <taxon>Bacteria</taxon>
        <taxon>Bacillati</taxon>
        <taxon>Chloroflexota</taxon>
        <taxon>Chloroflexia</taxon>
        <taxon>Chloroflexales</taxon>
        <taxon>Chloroflexineae</taxon>
        <taxon>Oscillochloridaceae</taxon>
        <taxon>Candidatus Viridilinea</taxon>
    </lineage>
</organism>
<accession>A0A426TR34</accession>
<dbReference type="PANTHER" id="PTHR31157">
    <property type="entry name" value="SCP DOMAIN-CONTAINING PROTEIN"/>
    <property type="match status" value="1"/>
</dbReference>
<dbReference type="EMBL" id="RSAS01000910">
    <property type="protein sequence ID" value="RRR65829.1"/>
    <property type="molecule type" value="Genomic_DNA"/>
</dbReference>
<sequence length="453" mass="49109">MLPFAPWFRHGALLVLLGLLTILLPSHPVAAQSGSRCFAETGFCIEGAIRDYWERNGGLAVFGFPKSAAAREQVEGRELTVQWFERDRLEIQPDGRVTAGRLGARLLELQGTPWQRGPGEAGGNGCLAFGETGHRTCGAFASYWERNGGLERFGFPLTGAFETTIEGRQLTVQYFERRRFELHSNNQVLLGLLGNEVLARQGSTPGGPPPVTPTPAPPSVQLPTTWLERVNAYRAIAGVPPVTEDATLSANCVEHARYMAENRDLTHDQNPSLPWASAAGQICAEKGNAWIGSGRAWQPHEAIDGWMTSVGHRLWLLYPTTPTFGFGFYSAGQTSAAALDVLSRSNTAADGSFTGWPVRYPVANQTNVAPRAMPVTLLWPYFEAVPVLTASELRTAAGVAIGHQATTSLPVGHKGIAIIPDVNLPANTEIYVRIQGSYKDQAFDLAWSFSTGQ</sequence>
<reference evidence="2 3" key="1">
    <citation type="submission" date="2018-12" db="EMBL/GenBank/DDBJ databases">
        <title>Genome Sequence of Candidatus Viridilinea halotolerans isolated from saline sulfide-rich spring.</title>
        <authorList>
            <person name="Grouzdev D.S."/>
            <person name="Burganskaya E.I."/>
            <person name="Krutkina M.S."/>
            <person name="Sukhacheva M.V."/>
            <person name="Gorlenko V.M."/>
        </authorList>
    </citation>
    <scope>NUCLEOTIDE SEQUENCE [LARGE SCALE GENOMIC DNA]</scope>
    <source>
        <strain evidence="2">Chok-6</strain>
    </source>
</reference>
<evidence type="ECO:0000313" key="3">
    <source>
        <dbReference type="Proteomes" id="UP000280307"/>
    </source>
</evidence>
<comment type="caution">
    <text evidence="2">The sequence shown here is derived from an EMBL/GenBank/DDBJ whole genome shotgun (WGS) entry which is preliminary data.</text>
</comment>
<feature type="domain" description="SCP" evidence="1">
    <location>
        <begin position="227"/>
        <end position="335"/>
    </location>
</feature>
<dbReference type="Pfam" id="PF00188">
    <property type="entry name" value="CAP"/>
    <property type="match status" value="1"/>
</dbReference>
<proteinExistence type="predicted"/>
<dbReference type="CDD" id="cd05379">
    <property type="entry name" value="CAP_bacterial"/>
    <property type="match status" value="1"/>
</dbReference>
<dbReference type="AlphaFoldDB" id="A0A426TR34"/>
<dbReference type="PANTHER" id="PTHR31157:SF1">
    <property type="entry name" value="SCP DOMAIN-CONTAINING PROTEIN"/>
    <property type="match status" value="1"/>
</dbReference>
<evidence type="ECO:0000313" key="2">
    <source>
        <dbReference type="EMBL" id="RRR65829.1"/>
    </source>
</evidence>
<dbReference type="InterPro" id="IPR014044">
    <property type="entry name" value="CAP_dom"/>
</dbReference>